<name>A0ABN3T3Y9_9ACTN</name>
<sequence>MGGMSAEGYAFEEIAAELLGAIEAGDYQPGDQLPSEHDLTARYRVGRNTAQRALRVLIDRGVAEPKRRRGVFVRVYDRQPVDTSMSAGGREVGARITVGIVEPPPSVAHLMPGERVVVRRRALGAALHDTYYAGRVSEAIPELKEPHQLESPDAILIERAGLEVRQRARVIARMPSSEEERLLSLAPGTPVLEQVTALVDGEGAVAAVRVEVYAGDRHTLDVELAH</sequence>
<evidence type="ECO:0000256" key="1">
    <source>
        <dbReference type="ARBA" id="ARBA00023015"/>
    </source>
</evidence>
<organism evidence="5 6">
    <name type="scientific">Nonomuraea recticatena</name>
    <dbReference type="NCBI Taxonomy" id="46178"/>
    <lineage>
        <taxon>Bacteria</taxon>
        <taxon>Bacillati</taxon>
        <taxon>Actinomycetota</taxon>
        <taxon>Actinomycetes</taxon>
        <taxon>Streptosporangiales</taxon>
        <taxon>Streptosporangiaceae</taxon>
        <taxon>Nonomuraea</taxon>
    </lineage>
</organism>
<evidence type="ECO:0000313" key="5">
    <source>
        <dbReference type="EMBL" id="GAA2691927.1"/>
    </source>
</evidence>
<gene>
    <name evidence="5" type="ORF">GCM10010412_082530</name>
</gene>
<dbReference type="PRINTS" id="PR00035">
    <property type="entry name" value="HTHGNTR"/>
</dbReference>
<dbReference type="PROSITE" id="PS50949">
    <property type="entry name" value="HTH_GNTR"/>
    <property type="match status" value="1"/>
</dbReference>
<keyword evidence="6" id="KW-1185">Reference proteome</keyword>
<comment type="caution">
    <text evidence="5">The sequence shown here is derived from an EMBL/GenBank/DDBJ whole genome shotgun (WGS) entry which is preliminary data.</text>
</comment>
<keyword evidence="3" id="KW-0804">Transcription</keyword>
<reference evidence="5 6" key="1">
    <citation type="journal article" date="2019" name="Int. J. Syst. Evol. Microbiol.">
        <title>The Global Catalogue of Microorganisms (GCM) 10K type strain sequencing project: providing services to taxonomists for standard genome sequencing and annotation.</title>
        <authorList>
            <consortium name="The Broad Institute Genomics Platform"/>
            <consortium name="The Broad Institute Genome Sequencing Center for Infectious Disease"/>
            <person name="Wu L."/>
            <person name="Ma J."/>
        </authorList>
    </citation>
    <scope>NUCLEOTIDE SEQUENCE [LARGE SCALE GENOMIC DNA]</scope>
    <source>
        <strain evidence="5 6">JCM 6835</strain>
    </source>
</reference>
<proteinExistence type="predicted"/>
<keyword evidence="1" id="KW-0805">Transcription regulation</keyword>
<dbReference type="InterPro" id="IPR036390">
    <property type="entry name" value="WH_DNA-bd_sf"/>
</dbReference>
<evidence type="ECO:0000256" key="3">
    <source>
        <dbReference type="ARBA" id="ARBA00023163"/>
    </source>
</evidence>
<dbReference type="InterPro" id="IPR050679">
    <property type="entry name" value="Bact_HTH_transcr_reg"/>
</dbReference>
<accession>A0ABN3T3Y9</accession>
<evidence type="ECO:0000313" key="6">
    <source>
        <dbReference type="Proteomes" id="UP001501666"/>
    </source>
</evidence>
<evidence type="ECO:0000259" key="4">
    <source>
        <dbReference type="PROSITE" id="PS50949"/>
    </source>
</evidence>
<dbReference type="PANTHER" id="PTHR44846">
    <property type="entry name" value="MANNOSYL-D-GLYCERATE TRANSPORT/METABOLISM SYSTEM REPRESSOR MNGR-RELATED"/>
    <property type="match status" value="1"/>
</dbReference>
<dbReference type="InterPro" id="IPR000524">
    <property type="entry name" value="Tscrpt_reg_HTH_GntR"/>
</dbReference>
<dbReference type="SUPFAM" id="SSF46785">
    <property type="entry name" value="Winged helix' DNA-binding domain"/>
    <property type="match status" value="1"/>
</dbReference>
<dbReference type="Proteomes" id="UP001501666">
    <property type="component" value="Unassembled WGS sequence"/>
</dbReference>
<feature type="domain" description="HTH gntR-type" evidence="4">
    <location>
        <begin position="8"/>
        <end position="76"/>
    </location>
</feature>
<dbReference type="Gene3D" id="3.40.1410.10">
    <property type="entry name" value="Chorismate lyase-like"/>
    <property type="match status" value="1"/>
</dbReference>
<evidence type="ECO:0000256" key="2">
    <source>
        <dbReference type="ARBA" id="ARBA00023125"/>
    </source>
</evidence>
<keyword evidence="2" id="KW-0238">DNA-binding</keyword>
<dbReference type="SMART" id="SM00345">
    <property type="entry name" value="HTH_GNTR"/>
    <property type="match status" value="1"/>
</dbReference>
<dbReference type="SMART" id="SM00866">
    <property type="entry name" value="UTRA"/>
    <property type="match status" value="1"/>
</dbReference>
<dbReference type="InterPro" id="IPR036388">
    <property type="entry name" value="WH-like_DNA-bd_sf"/>
</dbReference>
<protein>
    <recommendedName>
        <fullName evidence="4">HTH gntR-type domain-containing protein</fullName>
    </recommendedName>
</protein>
<dbReference type="InterPro" id="IPR028978">
    <property type="entry name" value="Chorismate_lyase_/UTRA_dom_sf"/>
</dbReference>
<dbReference type="CDD" id="cd07377">
    <property type="entry name" value="WHTH_GntR"/>
    <property type="match status" value="1"/>
</dbReference>
<dbReference type="EMBL" id="BAAATE010000034">
    <property type="protein sequence ID" value="GAA2691927.1"/>
    <property type="molecule type" value="Genomic_DNA"/>
</dbReference>
<dbReference type="PANTHER" id="PTHR44846:SF17">
    <property type="entry name" value="GNTR-FAMILY TRANSCRIPTIONAL REGULATOR"/>
    <property type="match status" value="1"/>
</dbReference>
<dbReference type="Gene3D" id="1.10.10.10">
    <property type="entry name" value="Winged helix-like DNA-binding domain superfamily/Winged helix DNA-binding domain"/>
    <property type="match status" value="1"/>
</dbReference>
<dbReference type="SUPFAM" id="SSF64288">
    <property type="entry name" value="Chorismate lyase-like"/>
    <property type="match status" value="1"/>
</dbReference>
<dbReference type="InterPro" id="IPR011663">
    <property type="entry name" value="UTRA"/>
</dbReference>
<dbReference type="Pfam" id="PF00392">
    <property type="entry name" value="GntR"/>
    <property type="match status" value="1"/>
</dbReference>